<evidence type="ECO:0000313" key="1">
    <source>
        <dbReference type="EMBL" id="KAK3077564.1"/>
    </source>
</evidence>
<reference evidence="1" key="1">
    <citation type="submission" date="2024-09" db="EMBL/GenBank/DDBJ databases">
        <title>Black Yeasts Isolated from many extreme environments.</title>
        <authorList>
            <person name="Coleine C."/>
            <person name="Stajich J.E."/>
            <person name="Selbmann L."/>
        </authorList>
    </citation>
    <scope>NUCLEOTIDE SEQUENCE</scope>
    <source>
        <strain evidence="1">CCFEE 5737</strain>
    </source>
</reference>
<sequence length="318" mass="35613">DVWFAILTQLSFFVNAHPSACRDFFFVRHDGVKELKAIWNGPLTTLPVERVIHSLSATIDTNLHVQKDADNPHGTKDRRRRRRRRWWWTPDFPTTTPEDEMVAAVILLGSAQKHFTYEIRTSCGLPSATLLGEQADYASIPPRQNAEGVRRWWGHVAQRGGGSGTPRITGWITAFAFWDEHGALLHEGAEEDDPGAWGVDWVDYLDAEFDEEEEGKREKEEYARVETSRIPAGFVSVPVKIVDEWGGEGEGEGRMVAGSVGIEGLQGGEGVGKRGEKQGEMDTVRPVTGWWMYDVVKGKEGVVDGRGREIGAEELWEI</sequence>
<evidence type="ECO:0000313" key="2">
    <source>
        <dbReference type="Proteomes" id="UP001186974"/>
    </source>
</evidence>
<comment type="caution">
    <text evidence="1">The sequence shown here is derived from an EMBL/GenBank/DDBJ whole genome shotgun (WGS) entry which is preliminary data.</text>
</comment>
<feature type="non-terminal residue" evidence="1">
    <location>
        <position position="1"/>
    </location>
</feature>
<keyword evidence="2" id="KW-1185">Reference proteome</keyword>
<name>A0ACC3DM18_9PEZI</name>
<protein>
    <submittedName>
        <fullName evidence="1">Uncharacterized protein</fullName>
    </submittedName>
</protein>
<gene>
    <name evidence="1" type="ORF">LTS18_009899</name>
</gene>
<accession>A0ACC3DM18</accession>
<dbReference type="EMBL" id="JAWDJW010002720">
    <property type="protein sequence ID" value="KAK3077564.1"/>
    <property type="molecule type" value="Genomic_DNA"/>
</dbReference>
<dbReference type="Proteomes" id="UP001186974">
    <property type="component" value="Unassembled WGS sequence"/>
</dbReference>
<proteinExistence type="predicted"/>
<organism evidence="1 2">
    <name type="scientific">Coniosporium uncinatum</name>
    <dbReference type="NCBI Taxonomy" id="93489"/>
    <lineage>
        <taxon>Eukaryota</taxon>
        <taxon>Fungi</taxon>
        <taxon>Dikarya</taxon>
        <taxon>Ascomycota</taxon>
        <taxon>Pezizomycotina</taxon>
        <taxon>Dothideomycetes</taxon>
        <taxon>Dothideomycetes incertae sedis</taxon>
        <taxon>Coniosporium</taxon>
    </lineage>
</organism>